<dbReference type="AlphaFoldDB" id="A0A7Y9FIB5"/>
<dbReference type="Proteomes" id="UP000577956">
    <property type="component" value="Unassembled WGS sequence"/>
</dbReference>
<comment type="subunit">
    <text evidence="5">Part of the 50S ribosomal subunit; part of the 5S rRNA/L5/L18/L25 subcomplex. Contacts the 5S rRNA. Binds to the 5S rRNA independently of L5 and L18.</text>
</comment>
<dbReference type="GO" id="GO:0022625">
    <property type="term" value="C:cytosolic large ribosomal subunit"/>
    <property type="evidence" value="ECO:0007669"/>
    <property type="project" value="TreeGrafter"/>
</dbReference>
<dbReference type="HAMAP" id="MF_01334">
    <property type="entry name" value="Ribosomal_bL25_CTC"/>
    <property type="match status" value="1"/>
</dbReference>
<gene>
    <name evidence="5 9" type="primary">rplY</name>
    <name evidence="5" type="synonym">ctc</name>
    <name evidence="10" type="ORF">BKA21_002991</name>
    <name evidence="9" type="ORF">Col01nite_32390</name>
</gene>
<dbReference type="GO" id="GO:0003735">
    <property type="term" value="F:structural constituent of ribosome"/>
    <property type="evidence" value="ECO:0007669"/>
    <property type="project" value="InterPro"/>
</dbReference>
<dbReference type="Gene3D" id="2.170.120.20">
    <property type="entry name" value="Ribosomal protein L25, beta domain"/>
    <property type="match status" value="1"/>
</dbReference>
<evidence type="ECO:0000256" key="3">
    <source>
        <dbReference type="ARBA" id="ARBA00022980"/>
    </source>
</evidence>
<keyword evidence="4 5" id="KW-0687">Ribonucleoprotein</keyword>
<dbReference type="PANTHER" id="PTHR33284:SF1">
    <property type="entry name" value="RIBOSOMAL PROTEIN L25_GLN-TRNA SYNTHETASE, ANTI-CODON-BINDING DOMAIN-CONTAINING PROTEIN"/>
    <property type="match status" value="1"/>
</dbReference>
<comment type="similarity">
    <text evidence="5">Belongs to the bacterial ribosomal protein bL25 family. CTC subfamily.</text>
</comment>
<evidence type="ECO:0000313" key="10">
    <source>
        <dbReference type="EMBL" id="NYD87442.1"/>
    </source>
</evidence>
<evidence type="ECO:0000256" key="2">
    <source>
        <dbReference type="ARBA" id="ARBA00022884"/>
    </source>
</evidence>
<dbReference type="InterPro" id="IPR037121">
    <property type="entry name" value="Ribosomal_bL25_C"/>
</dbReference>
<dbReference type="InterPro" id="IPR029751">
    <property type="entry name" value="Ribosomal_L25_dom"/>
</dbReference>
<dbReference type="SUPFAM" id="SSF50715">
    <property type="entry name" value="Ribosomal protein L25-like"/>
    <property type="match status" value="1"/>
</dbReference>
<dbReference type="CDD" id="cd00495">
    <property type="entry name" value="Ribosomal_L25_TL5_CTC"/>
    <property type="match status" value="1"/>
</dbReference>
<dbReference type="GO" id="GO:0006412">
    <property type="term" value="P:translation"/>
    <property type="evidence" value="ECO:0007669"/>
    <property type="project" value="UniProtKB-UniRule"/>
</dbReference>
<name>A0A7Y9FIB5_9CELL</name>
<evidence type="ECO:0000256" key="6">
    <source>
        <dbReference type="SAM" id="MobiDB-lite"/>
    </source>
</evidence>
<evidence type="ECO:0000259" key="7">
    <source>
        <dbReference type="Pfam" id="PF01386"/>
    </source>
</evidence>
<dbReference type="Pfam" id="PF14693">
    <property type="entry name" value="Ribosomal_TL5_C"/>
    <property type="match status" value="1"/>
</dbReference>
<keyword evidence="1 5" id="KW-0699">rRNA-binding</keyword>
<evidence type="ECO:0000256" key="5">
    <source>
        <dbReference type="HAMAP-Rule" id="MF_01334"/>
    </source>
</evidence>
<dbReference type="PANTHER" id="PTHR33284">
    <property type="entry name" value="RIBOSOMAL PROTEIN L25/GLN-TRNA SYNTHETASE, ANTI-CODON-BINDING DOMAIN-CONTAINING PROTEIN"/>
    <property type="match status" value="1"/>
</dbReference>
<dbReference type="InterPro" id="IPR020057">
    <property type="entry name" value="Ribosomal_bL25_b-dom"/>
</dbReference>
<evidence type="ECO:0000256" key="1">
    <source>
        <dbReference type="ARBA" id="ARBA00022730"/>
    </source>
</evidence>
<evidence type="ECO:0000313" key="11">
    <source>
        <dbReference type="Proteomes" id="UP000577956"/>
    </source>
</evidence>
<evidence type="ECO:0000313" key="12">
    <source>
        <dbReference type="Proteomes" id="UP000618382"/>
    </source>
</evidence>
<protein>
    <recommendedName>
        <fullName evidence="5">Large ribosomal subunit protein bL25</fullName>
    </recommendedName>
    <alternativeName>
        <fullName evidence="5">General stress protein CTC</fullName>
    </alternativeName>
</protein>
<feature type="domain" description="Large ribosomal subunit protein bL25 L25" evidence="7">
    <location>
        <begin position="35"/>
        <end position="119"/>
    </location>
</feature>
<keyword evidence="3 5" id="KW-0689">Ribosomal protein</keyword>
<dbReference type="Gene3D" id="2.40.240.10">
    <property type="entry name" value="Ribosomal Protein L25, Chain P"/>
    <property type="match status" value="1"/>
</dbReference>
<dbReference type="InterPro" id="IPR001021">
    <property type="entry name" value="Ribosomal_bL25_long"/>
</dbReference>
<feature type="compositionally biased region" description="Polar residues" evidence="6">
    <location>
        <begin position="10"/>
        <end position="22"/>
    </location>
</feature>
<sequence>MSDAPWGHPSASTPRASHQAPTVISEESVVSEIKLTATARTEFGKGAARRLRRAHQIPAVLYGHGTQPVHVALPGHETMLAVKQANALFAIELDGTTTLAITKDVQRDVVRQIIEHIDLLIVTKGEKVSVDIPVTIVGESKPGTIHVVETQTLVLEADATQLPTEVQVSIDGLDAGDSVTAGQITLPEGSTLVTEPDHVVVMISIPQGAVDADAEAAAAAEA</sequence>
<dbReference type="InterPro" id="IPR020930">
    <property type="entry name" value="Ribosomal_uL5_bac-type"/>
</dbReference>
<proteinExistence type="inferred from homology"/>
<comment type="caution">
    <text evidence="10">The sequence shown here is derived from an EMBL/GenBank/DDBJ whole genome shotgun (WGS) entry which is preliminary data.</text>
</comment>
<evidence type="ECO:0000259" key="8">
    <source>
        <dbReference type="Pfam" id="PF14693"/>
    </source>
</evidence>
<dbReference type="NCBIfam" id="NF004131">
    <property type="entry name" value="PRK05618.2-1"/>
    <property type="match status" value="1"/>
</dbReference>
<reference evidence="9 12" key="2">
    <citation type="submission" date="2021-01" db="EMBL/GenBank/DDBJ databases">
        <title>Whole genome shotgun sequence of Cellulomonas oligotrophica NBRC 109435.</title>
        <authorList>
            <person name="Komaki H."/>
            <person name="Tamura T."/>
        </authorList>
    </citation>
    <scope>NUCLEOTIDE SEQUENCE [LARGE SCALE GENOMIC DNA]</scope>
    <source>
        <strain evidence="9 12">NBRC 109435</strain>
    </source>
</reference>
<dbReference type="GO" id="GO:0008097">
    <property type="term" value="F:5S rRNA binding"/>
    <property type="evidence" value="ECO:0007669"/>
    <property type="project" value="InterPro"/>
</dbReference>
<dbReference type="Proteomes" id="UP000618382">
    <property type="component" value="Unassembled WGS sequence"/>
</dbReference>
<dbReference type="EMBL" id="BONN01000012">
    <property type="protein sequence ID" value="GIG34080.1"/>
    <property type="molecule type" value="Genomic_DNA"/>
</dbReference>
<reference evidence="10 11" key="1">
    <citation type="submission" date="2020-07" db="EMBL/GenBank/DDBJ databases">
        <title>Sequencing the genomes of 1000 actinobacteria strains.</title>
        <authorList>
            <person name="Klenk H.-P."/>
        </authorList>
    </citation>
    <scope>NUCLEOTIDE SEQUENCE [LARGE SCALE GENOMIC DNA]</scope>
    <source>
        <strain evidence="10 11">DSM 24482</strain>
    </source>
</reference>
<evidence type="ECO:0000256" key="4">
    <source>
        <dbReference type="ARBA" id="ARBA00023274"/>
    </source>
</evidence>
<accession>A0A7Y9FIB5</accession>
<dbReference type="NCBIfam" id="TIGR00731">
    <property type="entry name" value="bL25_bact_ctc"/>
    <property type="match status" value="1"/>
</dbReference>
<evidence type="ECO:0000313" key="9">
    <source>
        <dbReference type="EMBL" id="GIG34080.1"/>
    </source>
</evidence>
<dbReference type="EMBL" id="JACCBK010000001">
    <property type="protein sequence ID" value="NYD87442.1"/>
    <property type="molecule type" value="Genomic_DNA"/>
</dbReference>
<feature type="region of interest" description="Disordered" evidence="6">
    <location>
        <begin position="1"/>
        <end position="24"/>
    </location>
</feature>
<keyword evidence="12" id="KW-1185">Reference proteome</keyword>
<dbReference type="Pfam" id="PF01386">
    <property type="entry name" value="Ribosomal_L25p"/>
    <property type="match status" value="1"/>
</dbReference>
<dbReference type="InterPro" id="IPR020056">
    <property type="entry name" value="Rbsml_bL25/Gln-tRNA_synth_N"/>
</dbReference>
<comment type="function">
    <text evidence="5">This is one of the proteins that binds to the 5S RNA in the ribosome where it forms part of the central protuberance.</text>
</comment>
<dbReference type="InterPro" id="IPR011035">
    <property type="entry name" value="Ribosomal_bL25/Gln-tRNA_synth"/>
</dbReference>
<feature type="domain" description="Large ribosomal subunit protein bL25 beta" evidence="8">
    <location>
        <begin position="127"/>
        <end position="206"/>
    </location>
</feature>
<keyword evidence="2 5" id="KW-0694">RNA-binding</keyword>
<organism evidence="10 11">
    <name type="scientific">Cellulomonas oligotrophica</name>
    <dbReference type="NCBI Taxonomy" id="931536"/>
    <lineage>
        <taxon>Bacteria</taxon>
        <taxon>Bacillati</taxon>
        <taxon>Actinomycetota</taxon>
        <taxon>Actinomycetes</taxon>
        <taxon>Micrococcales</taxon>
        <taxon>Cellulomonadaceae</taxon>
        <taxon>Cellulomonas</taxon>
    </lineage>
</organism>